<feature type="transmembrane region" description="Helical" evidence="6">
    <location>
        <begin position="191"/>
        <end position="211"/>
    </location>
</feature>
<dbReference type="PANTHER" id="PTHR42910">
    <property type="entry name" value="TRANSPORTER SCO4007-RELATED"/>
    <property type="match status" value="1"/>
</dbReference>
<evidence type="ECO:0000256" key="5">
    <source>
        <dbReference type="ARBA" id="ARBA00023136"/>
    </source>
</evidence>
<feature type="transmembrane region" description="Helical" evidence="6">
    <location>
        <begin position="371"/>
        <end position="390"/>
    </location>
</feature>
<evidence type="ECO:0000256" key="6">
    <source>
        <dbReference type="SAM" id="Phobius"/>
    </source>
</evidence>
<feature type="transmembrane region" description="Helical" evidence="6">
    <location>
        <begin position="332"/>
        <end position="350"/>
    </location>
</feature>
<protein>
    <submittedName>
        <fullName evidence="8">MFS transporter</fullName>
    </submittedName>
</protein>
<evidence type="ECO:0000256" key="3">
    <source>
        <dbReference type="ARBA" id="ARBA00022692"/>
    </source>
</evidence>
<dbReference type="SUPFAM" id="SSF103473">
    <property type="entry name" value="MFS general substrate transporter"/>
    <property type="match status" value="1"/>
</dbReference>
<evidence type="ECO:0000313" key="9">
    <source>
        <dbReference type="Proteomes" id="UP000319578"/>
    </source>
</evidence>
<dbReference type="EMBL" id="BJON01000024">
    <property type="protein sequence ID" value="GED71938.1"/>
    <property type="molecule type" value="Genomic_DNA"/>
</dbReference>
<feature type="transmembrane region" description="Helical" evidence="6">
    <location>
        <begin position="69"/>
        <end position="92"/>
    </location>
</feature>
<feature type="domain" description="Major facilitator superfamily (MFS) profile" evidence="7">
    <location>
        <begin position="38"/>
        <end position="420"/>
    </location>
</feature>
<feature type="transmembrane region" description="Helical" evidence="6">
    <location>
        <begin position="38"/>
        <end position="57"/>
    </location>
</feature>
<dbReference type="Proteomes" id="UP000319578">
    <property type="component" value="Unassembled WGS sequence"/>
</dbReference>
<sequence>MEEVIEKVAVKKKVQADSSQATFVTSGPVPSSSMSRSVTLLFSVACGMSVANIYFAQPLLDNLAREFGIDYSIIGSLITITQLFYAVGLLMLVPLGDFLNQRRLITGQMLLSVIALVMVGTASTSTVLFAGIALVGLLAVVTQTLVAFAATLAAPENRGQVVGVVTSGIVIGILLARTFSGVLTDFSGWRSVYLVSAALMLLMACVLFRVLPNNRREKQPQQLSYSRLLRSVFMLLAQEHMLRIRSVLAMLIFAAFSIMWTPLVLLLSAPPLSLSHTAIGAFGLAGVAGALGAARAGKLADGGYGQKTTGIALTLLLLSWLLISYIEQSLFVFILGIVLLDLAVQAVHVTNQSMIFTLRIEARSRLTAGYMVFYSIGVASGSITSTYAYAHYGWDGVCLLGASVSALALLFWAMTSRVKAMTGNKAGAK</sequence>
<feature type="transmembrane region" description="Helical" evidence="6">
    <location>
        <begin position="274"/>
        <end position="296"/>
    </location>
</feature>
<dbReference type="PANTHER" id="PTHR42910:SF1">
    <property type="entry name" value="MAJOR FACILITATOR SUPERFAMILY (MFS) PROFILE DOMAIN-CONTAINING PROTEIN"/>
    <property type="match status" value="1"/>
</dbReference>
<gene>
    <name evidence="8" type="ORF">BRE01_56400</name>
</gene>
<keyword evidence="2" id="KW-0813">Transport</keyword>
<dbReference type="InterPro" id="IPR020846">
    <property type="entry name" value="MFS_dom"/>
</dbReference>
<feature type="transmembrane region" description="Helical" evidence="6">
    <location>
        <begin position="161"/>
        <end position="179"/>
    </location>
</feature>
<feature type="transmembrane region" description="Helical" evidence="6">
    <location>
        <begin position="308"/>
        <end position="326"/>
    </location>
</feature>
<feature type="transmembrane region" description="Helical" evidence="6">
    <location>
        <begin position="396"/>
        <end position="415"/>
    </location>
</feature>
<feature type="transmembrane region" description="Helical" evidence="6">
    <location>
        <begin position="104"/>
        <end position="122"/>
    </location>
</feature>
<feature type="transmembrane region" description="Helical" evidence="6">
    <location>
        <begin position="128"/>
        <end position="154"/>
    </location>
</feature>
<proteinExistence type="predicted"/>
<dbReference type="InterPro" id="IPR036259">
    <property type="entry name" value="MFS_trans_sf"/>
</dbReference>
<dbReference type="PROSITE" id="PS50850">
    <property type="entry name" value="MFS"/>
    <property type="match status" value="1"/>
</dbReference>
<accession>A0ABQ0TVJ7</accession>
<dbReference type="Gene3D" id="1.20.1250.20">
    <property type="entry name" value="MFS general substrate transporter like domains"/>
    <property type="match status" value="1"/>
</dbReference>
<name>A0ABQ0TVJ7_9BACL</name>
<evidence type="ECO:0000256" key="2">
    <source>
        <dbReference type="ARBA" id="ARBA00022448"/>
    </source>
</evidence>
<keyword evidence="9" id="KW-1185">Reference proteome</keyword>
<comment type="subcellular location">
    <subcellularLocation>
        <location evidence="1">Cell membrane</location>
        <topology evidence="1">Multi-pass membrane protein</topology>
    </subcellularLocation>
</comment>
<dbReference type="InterPro" id="IPR011701">
    <property type="entry name" value="MFS"/>
</dbReference>
<reference evidence="8 9" key="1">
    <citation type="submission" date="2019-06" db="EMBL/GenBank/DDBJ databases">
        <title>Whole genome shotgun sequence of Brevibacillus reuszeri NBRC 15719.</title>
        <authorList>
            <person name="Hosoyama A."/>
            <person name="Uohara A."/>
            <person name="Ohji S."/>
            <person name="Ichikawa N."/>
        </authorList>
    </citation>
    <scope>NUCLEOTIDE SEQUENCE [LARGE SCALE GENOMIC DNA]</scope>
    <source>
        <strain evidence="8 9">NBRC 15719</strain>
    </source>
</reference>
<evidence type="ECO:0000313" key="8">
    <source>
        <dbReference type="EMBL" id="GED71938.1"/>
    </source>
</evidence>
<feature type="transmembrane region" description="Helical" evidence="6">
    <location>
        <begin position="247"/>
        <end position="268"/>
    </location>
</feature>
<evidence type="ECO:0000259" key="7">
    <source>
        <dbReference type="PROSITE" id="PS50850"/>
    </source>
</evidence>
<evidence type="ECO:0000256" key="4">
    <source>
        <dbReference type="ARBA" id="ARBA00022989"/>
    </source>
</evidence>
<evidence type="ECO:0000256" key="1">
    <source>
        <dbReference type="ARBA" id="ARBA00004651"/>
    </source>
</evidence>
<dbReference type="CDD" id="cd17324">
    <property type="entry name" value="MFS_NepI_like"/>
    <property type="match status" value="1"/>
</dbReference>
<organism evidence="8 9">
    <name type="scientific">Brevibacillus reuszeri</name>
    <dbReference type="NCBI Taxonomy" id="54915"/>
    <lineage>
        <taxon>Bacteria</taxon>
        <taxon>Bacillati</taxon>
        <taxon>Bacillota</taxon>
        <taxon>Bacilli</taxon>
        <taxon>Bacillales</taxon>
        <taxon>Paenibacillaceae</taxon>
        <taxon>Brevibacillus</taxon>
    </lineage>
</organism>
<keyword evidence="3 6" id="KW-0812">Transmembrane</keyword>
<keyword evidence="5 6" id="KW-0472">Membrane</keyword>
<comment type="caution">
    <text evidence="8">The sequence shown here is derived from an EMBL/GenBank/DDBJ whole genome shotgun (WGS) entry which is preliminary data.</text>
</comment>
<dbReference type="RefSeq" id="WP_084765524.1">
    <property type="nucleotide sequence ID" value="NZ_BJON01000024.1"/>
</dbReference>
<keyword evidence="4 6" id="KW-1133">Transmembrane helix</keyword>
<dbReference type="Pfam" id="PF07690">
    <property type="entry name" value="MFS_1"/>
    <property type="match status" value="1"/>
</dbReference>